<dbReference type="InterPro" id="IPR019740">
    <property type="entry name" value="Pyridox_Oxase_CS"/>
</dbReference>
<evidence type="ECO:0000256" key="2">
    <source>
        <dbReference type="ARBA" id="ARBA00004738"/>
    </source>
</evidence>
<organism evidence="10 11">
    <name type="scientific">Trametes coccinea (strain BRFM310)</name>
    <name type="common">Pycnoporus coccineus</name>
    <dbReference type="NCBI Taxonomy" id="1353009"/>
    <lineage>
        <taxon>Eukaryota</taxon>
        <taxon>Fungi</taxon>
        <taxon>Dikarya</taxon>
        <taxon>Basidiomycota</taxon>
        <taxon>Agaricomycotina</taxon>
        <taxon>Agaricomycetes</taxon>
        <taxon>Polyporales</taxon>
        <taxon>Polyporaceae</taxon>
        <taxon>Trametes</taxon>
    </lineage>
</organism>
<dbReference type="GO" id="GO:0004733">
    <property type="term" value="F:pyridoxamine phosphate oxidase activity"/>
    <property type="evidence" value="ECO:0007669"/>
    <property type="project" value="UniProtKB-EC"/>
</dbReference>
<dbReference type="Proteomes" id="UP000193067">
    <property type="component" value="Unassembled WGS sequence"/>
</dbReference>
<evidence type="ECO:0000256" key="6">
    <source>
        <dbReference type="ARBA" id="ARBA00022643"/>
    </source>
</evidence>
<protein>
    <recommendedName>
        <fullName evidence="4">pyridoxal 5'-phosphate synthase</fullName>
        <ecNumber evidence="4">1.4.3.5</ecNumber>
    </recommendedName>
</protein>
<evidence type="ECO:0000259" key="9">
    <source>
        <dbReference type="Pfam" id="PF10590"/>
    </source>
</evidence>
<dbReference type="EMBL" id="KZ084088">
    <property type="protein sequence ID" value="OSD07207.1"/>
    <property type="molecule type" value="Genomic_DNA"/>
</dbReference>
<dbReference type="PANTHER" id="PTHR10851">
    <property type="entry name" value="PYRIDOXINE-5-PHOSPHATE OXIDASE"/>
    <property type="match status" value="1"/>
</dbReference>
<comment type="cofactor">
    <cofactor evidence="1">
        <name>FMN</name>
        <dbReference type="ChEBI" id="CHEBI:58210"/>
    </cofactor>
</comment>
<evidence type="ECO:0000256" key="4">
    <source>
        <dbReference type="ARBA" id="ARBA00012801"/>
    </source>
</evidence>
<evidence type="ECO:0000259" key="8">
    <source>
        <dbReference type="Pfam" id="PF01243"/>
    </source>
</evidence>
<name>A0A1Y2J1L5_TRAC3</name>
<sequence>MQTLTRIHPPLCSRASIPSTARFLSHFHQHSAARRHYTMTTPIAQPSPDKIQVLAHAQYDAPESLSPSTVAPDPLAQFRAWFAAVTTQGSVHEPEAMTLCTASAAGVPSARVVLLKQADARGFVFYTNYTSRKSRELAANPRAALAFYWREVHKQVRVVGRAERVSREESEAYFHSRPRGSQVGAWASRQSEVVQDGEVQARAQKLAERFGEGEVPLPEFWGGWRIVPDEVEFWLGKPSRLHDRVRYTRIEGSPDDAPQWKIERLAP</sequence>
<dbReference type="Gene3D" id="2.30.110.10">
    <property type="entry name" value="Electron Transport, Fmn-binding Protein, Chain A"/>
    <property type="match status" value="1"/>
</dbReference>
<dbReference type="GO" id="GO:0010181">
    <property type="term" value="F:FMN binding"/>
    <property type="evidence" value="ECO:0007669"/>
    <property type="project" value="InterPro"/>
</dbReference>
<evidence type="ECO:0000256" key="7">
    <source>
        <dbReference type="ARBA" id="ARBA00023002"/>
    </source>
</evidence>
<dbReference type="InterPro" id="IPR019576">
    <property type="entry name" value="Pyridoxamine_oxidase_dimer_C"/>
</dbReference>
<reference evidence="10 11" key="1">
    <citation type="journal article" date="2015" name="Biotechnol. Biofuels">
        <title>Enhanced degradation of softwood versus hardwood by the white-rot fungus Pycnoporus coccineus.</title>
        <authorList>
            <person name="Couturier M."/>
            <person name="Navarro D."/>
            <person name="Chevret D."/>
            <person name="Henrissat B."/>
            <person name="Piumi F."/>
            <person name="Ruiz-Duenas F.J."/>
            <person name="Martinez A.T."/>
            <person name="Grigoriev I.V."/>
            <person name="Riley R."/>
            <person name="Lipzen A."/>
            <person name="Berrin J.G."/>
            <person name="Master E.R."/>
            <person name="Rosso M.N."/>
        </authorList>
    </citation>
    <scope>NUCLEOTIDE SEQUENCE [LARGE SCALE GENOMIC DNA]</scope>
    <source>
        <strain evidence="10 11">BRFM310</strain>
    </source>
</reference>
<comment type="pathway">
    <text evidence="3">Cofactor metabolism; pyridoxal 5'-phosphate salvage; pyridoxal 5'-phosphate from pyridoxine 5'-phosphate: step 1/1.</text>
</comment>
<dbReference type="HAMAP" id="MF_01629">
    <property type="entry name" value="PdxH"/>
    <property type="match status" value="1"/>
</dbReference>
<dbReference type="InterPro" id="IPR012349">
    <property type="entry name" value="Split_barrel_FMN-bd"/>
</dbReference>
<dbReference type="PROSITE" id="PS01064">
    <property type="entry name" value="PYRIDOX_OXIDASE"/>
    <property type="match status" value="1"/>
</dbReference>
<dbReference type="NCBIfam" id="TIGR00558">
    <property type="entry name" value="pdxH"/>
    <property type="match status" value="1"/>
</dbReference>
<dbReference type="EC" id="1.4.3.5" evidence="4"/>
<dbReference type="Pfam" id="PF01243">
    <property type="entry name" value="PNPOx_N"/>
    <property type="match status" value="1"/>
</dbReference>
<accession>A0A1Y2J1L5</accession>
<evidence type="ECO:0000256" key="5">
    <source>
        <dbReference type="ARBA" id="ARBA00022630"/>
    </source>
</evidence>
<feature type="domain" description="Pyridoxine 5'-phosphate oxidase dimerisation C-terminal" evidence="9">
    <location>
        <begin position="221"/>
        <end position="267"/>
    </location>
</feature>
<dbReference type="SUPFAM" id="SSF50475">
    <property type="entry name" value="FMN-binding split barrel"/>
    <property type="match status" value="1"/>
</dbReference>
<dbReference type="InterPro" id="IPR011576">
    <property type="entry name" value="Pyridox_Oxase_N"/>
</dbReference>
<evidence type="ECO:0000313" key="10">
    <source>
        <dbReference type="EMBL" id="OSD07207.1"/>
    </source>
</evidence>
<evidence type="ECO:0000313" key="11">
    <source>
        <dbReference type="Proteomes" id="UP000193067"/>
    </source>
</evidence>
<keyword evidence="5" id="KW-0285">Flavoprotein</keyword>
<gene>
    <name evidence="10" type="ORF">PYCCODRAFT_1430452</name>
</gene>
<dbReference type="GO" id="GO:0008615">
    <property type="term" value="P:pyridoxine biosynthetic process"/>
    <property type="evidence" value="ECO:0007669"/>
    <property type="project" value="InterPro"/>
</dbReference>
<dbReference type="Pfam" id="PF10590">
    <property type="entry name" value="PNP_phzG_C"/>
    <property type="match status" value="1"/>
</dbReference>
<dbReference type="STRING" id="1353009.A0A1Y2J1L5"/>
<keyword evidence="11" id="KW-1185">Reference proteome</keyword>
<dbReference type="AlphaFoldDB" id="A0A1Y2J1L5"/>
<keyword evidence="7" id="KW-0560">Oxidoreductase</keyword>
<comment type="pathway">
    <text evidence="2">Cofactor metabolism; pyridoxal 5'-phosphate salvage; pyridoxal 5'-phosphate from pyridoxamine 5'-phosphate: step 1/1.</text>
</comment>
<evidence type="ECO:0000256" key="3">
    <source>
        <dbReference type="ARBA" id="ARBA00005037"/>
    </source>
</evidence>
<feature type="domain" description="Pyridoxamine 5'-phosphate oxidase N-terminal" evidence="8">
    <location>
        <begin position="91"/>
        <end position="196"/>
    </location>
</feature>
<proteinExistence type="inferred from homology"/>
<dbReference type="PANTHER" id="PTHR10851:SF0">
    <property type="entry name" value="PYRIDOXINE-5'-PHOSPHATE OXIDASE"/>
    <property type="match status" value="1"/>
</dbReference>
<dbReference type="NCBIfam" id="NF004231">
    <property type="entry name" value="PRK05679.1"/>
    <property type="match status" value="1"/>
</dbReference>
<dbReference type="UniPathway" id="UPA01068">
    <property type="reaction ID" value="UER00304"/>
</dbReference>
<keyword evidence="6" id="KW-0288">FMN</keyword>
<dbReference type="InterPro" id="IPR000659">
    <property type="entry name" value="Pyridox_Oxase"/>
</dbReference>
<evidence type="ECO:0000256" key="1">
    <source>
        <dbReference type="ARBA" id="ARBA00001917"/>
    </source>
</evidence>
<dbReference type="OrthoDB" id="303614at2759"/>